<evidence type="ECO:0000256" key="1">
    <source>
        <dbReference type="SAM" id="SignalP"/>
    </source>
</evidence>
<evidence type="ECO:0000313" key="3">
    <source>
        <dbReference type="EMBL" id="MDQ9296326.1"/>
    </source>
</evidence>
<evidence type="ECO:0000259" key="2">
    <source>
        <dbReference type="Pfam" id="PF00419"/>
    </source>
</evidence>
<dbReference type="InterPro" id="IPR008966">
    <property type="entry name" value="Adhesion_dom_sf"/>
</dbReference>
<organism evidence="3 4">
    <name type="scientific">Escherichia marmotae</name>
    <dbReference type="NCBI Taxonomy" id="1499973"/>
    <lineage>
        <taxon>Bacteria</taxon>
        <taxon>Pseudomonadati</taxon>
        <taxon>Pseudomonadota</taxon>
        <taxon>Gammaproteobacteria</taxon>
        <taxon>Enterobacterales</taxon>
        <taxon>Enterobacteriaceae</taxon>
        <taxon>Escherichia</taxon>
    </lineage>
</organism>
<dbReference type="Proteomes" id="UP001235723">
    <property type="component" value="Unassembled WGS sequence"/>
</dbReference>
<keyword evidence="1" id="KW-0732">Signal</keyword>
<dbReference type="InterPro" id="IPR050263">
    <property type="entry name" value="Bact_Fimbrial_Adh_Pro"/>
</dbReference>
<comment type="caution">
    <text evidence="3">The sequence shown here is derived from an EMBL/GenBank/DDBJ whole genome shotgun (WGS) entry which is preliminary data.</text>
</comment>
<dbReference type="PANTHER" id="PTHR33420">
    <property type="entry name" value="FIMBRIAL SUBUNIT ELFA-RELATED"/>
    <property type="match status" value="1"/>
</dbReference>
<dbReference type="SUPFAM" id="SSF49401">
    <property type="entry name" value="Bacterial adhesins"/>
    <property type="match status" value="1"/>
</dbReference>
<sequence>MIKTVMAGAVVMALVSFGANAANQGQGFVNFKGSVINAPCGIAPESADQSIDFGQISKTHLNNNGQSVQKPVDIKLVNCDLSEGSKTVEVQFTGTTAIGEDVTDLGLSKTNAIIRMAGQDGQLVAFDGSNKTNATNLVSGDNTLHYTAWVQKGTKDVEEGEFSAVAQFNLSYQ</sequence>
<name>A0ABU1C6P5_9ESCH</name>
<keyword evidence="4" id="KW-1185">Reference proteome</keyword>
<dbReference type="PANTHER" id="PTHR33420:SF26">
    <property type="entry name" value="FIMBRIAL SUBUNIT"/>
    <property type="match status" value="1"/>
</dbReference>
<accession>A0ABU1C6P5</accession>
<protein>
    <submittedName>
        <fullName evidence="3">Type 1 fimbrial protein</fullName>
    </submittedName>
</protein>
<reference evidence="3 4" key="1">
    <citation type="submission" date="2021-05" db="EMBL/GenBank/DDBJ databases">
        <title>Genome sequence of E. marmotae isolates.</title>
        <authorList>
            <person name="Binsker U."/>
            <person name="Hammerl J.A."/>
        </authorList>
    </citation>
    <scope>NUCLEOTIDE SEQUENCE [LARGE SCALE GENOMIC DNA]</scope>
    <source>
        <strain evidence="3 4">21-MO00586</strain>
    </source>
</reference>
<dbReference type="EMBL" id="JAHCRT010000031">
    <property type="protein sequence ID" value="MDQ9296326.1"/>
    <property type="molecule type" value="Genomic_DNA"/>
</dbReference>
<dbReference type="Gene3D" id="2.60.40.1090">
    <property type="entry name" value="Fimbrial-type adhesion domain"/>
    <property type="match status" value="1"/>
</dbReference>
<feature type="chain" id="PRO_5046588952" evidence="1">
    <location>
        <begin position="22"/>
        <end position="173"/>
    </location>
</feature>
<dbReference type="InterPro" id="IPR000259">
    <property type="entry name" value="Adhesion_dom_fimbrial"/>
</dbReference>
<dbReference type="InterPro" id="IPR036937">
    <property type="entry name" value="Adhesion_dom_fimbrial_sf"/>
</dbReference>
<proteinExistence type="predicted"/>
<gene>
    <name evidence="3" type="ORF">KJE03_23240</name>
</gene>
<dbReference type="RefSeq" id="WP_089569108.1">
    <property type="nucleotide sequence ID" value="NZ_JAHCRM010000072.1"/>
</dbReference>
<feature type="domain" description="Fimbrial-type adhesion" evidence="2">
    <location>
        <begin position="30"/>
        <end position="173"/>
    </location>
</feature>
<evidence type="ECO:0000313" key="4">
    <source>
        <dbReference type="Proteomes" id="UP001235723"/>
    </source>
</evidence>
<feature type="signal peptide" evidence="1">
    <location>
        <begin position="1"/>
        <end position="21"/>
    </location>
</feature>
<dbReference type="Pfam" id="PF00419">
    <property type="entry name" value="Fimbrial"/>
    <property type="match status" value="1"/>
</dbReference>